<dbReference type="Pfam" id="PF14059">
    <property type="entry name" value="DUF4251"/>
    <property type="match status" value="1"/>
</dbReference>
<keyword evidence="3" id="KW-1185">Reference proteome</keyword>
<evidence type="ECO:0000313" key="3">
    <source>
        <dbReference type="Proteomes" id="UP001139414"/>
    </source>
</evidence>
<dbReference type="RefSeq" id="WP_229337871.1">
    <property type="nucleotide sequence ID" value="NZ_JAJBZG010000001.1"/>
</dbReference>
<keyword evidence="1" id="KW-0732">Signal</keyword>
<proteinExistence type="predicted"/>
<feature type="signal peptide" evidence="1">
    <location>
        <begin position="1"/>
        <end position="21"/>
    </location>
</feature>
<evidence type="ECO:0000256" key="1">
    <source>
        <dbReference type="SAM" id="SignalP"/>
    </source>
</evidence>
<dbReference type="Proteomes" id="UP001139414">
    <property type="component" value="Unassembled WGS sequence"/>
</dbReference>
<feature type="chain" id="PRO_5040923869" evidence="1">
    <location>
        <begin position="22"/>
        <end position="185"/>
    </location>
</feature>
<protein>
    <submittedName>
        <fullName evidence="2">DUF4251 domain-containing protein</fullName>
    </submittedName>
</protein>
<organism evidence="2 3">
    <name type="scientific">Christiangramia sediminis</name>
    <dbReference type="NCBI Taxonomy" id="2881336"/>
    <lineage>
        <taxon>Bacteria</taxon>
        <taxon>Pseudomonadati</taxon>
        <taxon>Bacteroidota</taxon>
        <taxon>Flavobacteriia</taxon>
        <taxon>Flavobacteriales</taxon>
        <taxon>Flavobacteriaceae</taxon>
        <taxon>Christiangramia</taxon>
    </lineage>
</organism>
<accession>A0A9X1RTQ0</accession>
<reference evidence="2" key="1">
    <citation type="submission" date="2021-10" db="EMBL/GenBank/DDBJ databases">
        <title>Gramella sp. ASW11-100T, isolated from marine sediment.</title>
        <authorList>
            <person name="Xia C."/>
        </authorList>
    </citation>
    <scope>NUCLEOTIDE SEQUENCE</scope>
    <source>
        <strain evidence="2">ASW11-100</strain>
    </source>
</reference>
<comment type="caution">
    <text evidence="2">The sequence shown here is derived from an EMBL/GenBank/DDBJ whole genome shotgun (WGS) entry which is preliminary data.</text>
</comment>
<name>A0A9X1RTQ0_9FLAO</name>
<sequence>MKILKGILILLILSACGPVKNATKLDLKKMEREGFSFRIENNWASPMGDQVLNQLSMNLPDGSSSNAINLIGNPNHFEIIGDSLSVKLPYFGVRQMGGGYNRDGGITVKEKFSDLTISNIKKNSKFIKLNAKSTEGENFQFNVQVFENGTTTIYVNGSQRSAITYRGEITEWDIKSEQDKTLKKS</sequence>
<dbReference type="InterPro" id="IPR025347">
    <property type="entry name" value="DUF4251"/>
</dbReference>
<dbReference type="Gene3D" id="2.40.128.410">
    <property type="match status" value="1"/>
</dbReference>
<dbReference type="EMBL" id="JAJBZG010000001">
    <property type="protein sequence ID" value="MCB7480168.1"/>
    <property type="molecule type" value="Genomic_DNA"/>
</dbReference>
<dbReference type="AlphaFoldDB" id="A0A9X1RTQ0"/>
<evidence type="ECO:0000313" key="2">
    <source>
        <dbReference type="EMBL" id="MCB7480168.1"/>
    </source>
</evidence>
<dbReference type="PROSITE" id="PS51257">
    <property type="entry name" value="PROKAR_LIPOPROTEIN"/>
    <property type="match status" value="1"/>
</dbReference>
<gene>
    <name evidence="2" type="ORF">LGQ90_02720</name>
</gene>